<organism evidence="1 2">
    <name type="scientific">Parascaris univalens</name>
    <name type="common">Nematode worm</name>
    <dbReference type="NCBI Taxonomy" id="6257"/>
    <lineage>
        <taxon>Eukaryota</taxon>
        <taxon>Metazoa</taxon>
        <taxon>Ecdysozoa</taxon>
        <taxon>Nematoda</taxon>
        <taxon>Chromadorea</taxon>
        <taxon>Rhabditida</taxon>
        <taxon>Spirurina</taxon>
        <taxon>Ascaridomorpha</taxon>
        <taxon>Ascaridoidea</taxon>
        <taxon>Ascarididae</taxon>
        <taxon>Parascaris</taxon>
    </lineage>
</organism>
<reference evidence="2 3" key="1">
    <citation type="submission" date="2022-11" db="UniProtKB">
        <authorList>
            <consortium name="WormBaseParasite"/>
        </authorList>
    </citation>
    <scope>IDENTIFICATION</scope>
</reference>
<accession>A0A915C2L0</accession>
<dbReference type="WBParaSite" id="PgR081_g028_t01">
    <property type="protein sequence ID" value="PgR081_g028_t01"/>
    <property type="gene ID" value="PgR081_g028"/>
</dbReference>
<sequence length="428" mass="47511">MNQIMNMNDNLACSSASWETLADPQNDVLLDSTLLIDVVRTATTLSPIAKIAELNEVCSDWYFWSSRVLRQCTDLRLDVPCGNVTALVVQGSFMHSSQQAVQCVEYILSRIDHLKQLSIYLSGPSVGILNDVLDVLLNSDKVQLETIRVNGRRGGLRVERIGRLLNKCACTLRVVGKIGISEFEEALRQGPTLDLERLSLNNYDLFDESAGMSRMGTEMAAAFSRISATRSSFSLHVRHLSLSAVGGFNAAIQPYNDFIQTTEVQSLRVTQQSGGLFDGLGLLPSSPLNGVTSFEVDQFPNRCHAPSEIRTVFPSLKRLLVNSLLLPLRDLEHAFAYAAEWLTTFADIELIGVHTAEVKHDYGDPQKADKIRCHVEDLKHCNARILVVSSENFSYPAQFLILNSAGTFRFTIRCLCDIWLLADIVDVV</sequence>
<keyword evidence="1" id="KW-1185">Reference proteome</keyword>
<evidence type="ECO:0000313" key="3">
    <source>
        <dbReference type="WBParaSite" id="PgR081_g028_t02"/>
    </source>
</evidence>
<protein>
    <submittedName>
        <fullName evidence="2 3">F-box domain-containing protein</fullName>
    </submittedName>
</protein>
<dbReference type="Proteomes" id="UP000887569">
    <property type="component" value="Unplaced"/>
</dbReference>
<evidence type="ECO:0000313" key="2">
    <source>
        <dbReference type="WBParaSite" id="PgR081_g028_t01"/>
    </source>
</evidence>
<dbReference type="AlphaFoldDB" id="A0A915C2L0"/>
<evidence type="ECO:0000313" key="1">
    <source>
        <dbReference type="Proteomes" id="UP000887569"/>
    </source>
</evidence>
<dbReference type="WBParaSite" id="PgR081_g028_t02">
    <property type="protein sequence ID" value="PgR081_g028_t02"/>
    <property type="gene ID" value="PgR081_g028"/>
</dbReference>
<name>A0A915C2L0_PARUN</name>
<proteinExistence type="predicted"/>